<dbReference type="Gene3D" id="3.40.50.10140">
    <property type="entry name" value="Toll/interleukin-1 receptor homology (TIR) domain"/>
    <property type="match status" value="1"/>
</dbReference>
<evidence type="ECO:0000313" key="2">
    <source>
        <dbReference type="Proteomes" id="UP001165740"/>
    </source>
</evidence>
<accession>A0A9W3B200</accession>
<feature type="compositionally biased region" description="Basic and acidic residues" evidence="1">
    <location>
        <begin position="282"/>
        <end position="296"/>
    </location>
</feature>
<feature type="compositionally biased region" description="Polar residues" evidence="1">
    <location>
        <begin position="260"/>
        <end position="270"/>
    </location>
</feature>
<feature type="region of interest" description="Disordered" evidence="1">
    <location>
        <begin position="382"/>
        <end position="417"/>
    </location>
</feature>
<organism evidence="2 3">
    <name type="scientific">Biomphalaria glabrata</name>
    <name type="common">Bloodfluke planorb</name>
    <name type="synonym">Freshwater snail</name>
    <dbReference type="NCBI Taxonomy" id="6526"/>
    <lineage>
        <taxon>Eukaryota</taxon>
        <taxon>Metazoa</taxon>
        <taxon>Spiralia</taxon>
        <taxon>Lophotrochozoa</taxon>
        <taxon>Mollusca</taxon>
        <taxon>Gastropoda</taxon>
        <taxon>Heterobranchia</taxon>
        <taxon>Euthyneura</taxon>
        <taxon>Panpulmonata</taxon>
        <taxon>Hygrophila</taxon>
        <taxon>Lymnaeoidea</taxon>
        <taxon>Planorbidae</taxon>
        <taxon>Biomphalaria</taxon>
    </lineage>
</organism>
<dbReference type="RefSeq" id="XP_055893488.1">
    <property type="nucleotide sequence ID" value="XM_056037513.1"/>
</dbReference>
<proteinExistence type="predicted"/>
<feature type="region of interest" description="Disordered" evidence="1">
    <location>
        <begin position="250"/>
        <end position="336"/>
    </location>
</feature>
<dbReference type="Proteomes" id="UP001165740">
    <property type="component" value="Chromosome 1"/>
</dbReference>
<protein>
    <submittedName>
        <fullName evidence="3">Uncharacterized protein LOC106067819 isoform X1</fullName>
    </submittedName>
</protein>
<feature type="compositionally biased region" description="Polar residues" evidence="1">
    <location>
        <begin position="382"/>
        <end position="394"/>
    </location>
</feature>
<gene>
    <name evidence="3" type="primary">LOC106067819</name>
</gene>
<sequence>METDANRLESGYESYPNSATPSISISRSSTEIPQLKLDSSDSNEETCLKEVPIENINSTSTNECSKTEPNEAPDDYTHYLEYMPSHLSNHLIDVLIIFAKKDRDDAETFRDHIMSLSYTAELLDCSLVQSKEIEDLYKRSMLYFLYVTEAFCSCQETLLKSHIILSQTLDDVANSFRVVPVYACTEEKIDLSLVLKYLNPIRYYRQDKDKRTATNILNNVKYDIAGREIELEKKRETYYSEHKSELRSRLRNNVAKKRSIQNTQCKNIASSDGARNISKTSGLEKQETHFHSDNTEQRPSGSRLENSSSIHQTSNESGYVQHERVTDDKKSLPLDGHPKIYKVYNINISKVKNLTIEDNSSDKKVEDSELDTELSTIVLSLSSGDLERTSSSSADFKPPVAVQESPLSDDTEHKQYV</sequence>
<reference evidence="3" key="1">
    <citation type="submission" date="2025-08" db="UniProtKB">
        <authorList>
            <consortium name="RefSeq"/>
        </authorList>
    </citation>
    <scope>IDENTIFICATION</scope>
</reference>
<feature type="region of interest" description="Disordered" evidence="1">
    <location>
        <begin position="1"/>
        <end position="43"/>
    </location>
</feature>
<dbReference type="AlphaFoldDB" id="A0A9W3B200"/>
<evidence type="ECO:0000313" key="3">
    <source>
        <dbReference type="RefSeq" id="XP_055893488.1"/>
    </source>
</evidence>
<feature type="compositionally biased region" description="Basic and acidic residues" evidence="1">
    <location>
        <begin position="321"/>
        <end position="336"/>
    </location>
</feature>
<dbReference type="OrthoDB" id="6162130at2759"/>
<dbReference type="InterPro" id="IPR035897">
    <property type="entry name" value="Toll_tir_struct_dom_sf"/>
</dbReference>
<evidence type="ECO:0000256" key="1">
    <source>
        <dbReference type="SAM" id="MobiDB-lite"/>
    </source>
</evidence>
<feature type="compositionally biased region" description="Polar residues" evidence="1">
    <location>
        <begin position="297"/>
        <end position="318"/>
    </location>
</feature>
<dbReference type="GeneID" id="106067819"/>
<name>A0A9W3B200_BIOGL</name>
<keyword evidence="2" id="KW-1185">Reference proteome</keyword>